<dbReference type="CDD" id="cd01949">
    <property type="entry name" value="GGDEF"/>
    <property type="match status" value="1"/>
</dbReference>
<keyword evidence="1" id="KW-0472">Membrane</keyword>
<protein>
    <submittedName>
        <fullName evidence="4">EAL domain-containing protein</fullName>
    </submittedName>
</protein>
<dbReference type="Pfam" id="PF13426">
    <property type="entry name" value="PAS_9"/>
    <property type="match status" value="1"/>
</dbReference>
<dbReference type="Gene3D" id="3.30.450.20">
    <property type="entry name" value="PAS domain"/>
    <property type="match status" value="1"/>
</dbReference>
<dbReference type="SUPFAM" id="SSF141868">
    <property type="entry name" value="EAL domain-like"/>
    <property type="match status" value="1"/>
</dbReference>
<sequence length="636" mass="72593">MDMHKQTKDHDSLSLKKIVLIYLMTGYMWVIASDLALGWIINHRINIFETIKGVSFVTVTSALLAILLKKYIGQIVQAKHNAVASEEKYIEIFHTANDGIVILQLQDDEPYCMRILEVNEVFSKYVGDKPIVIANRSFDSYVVEKDKLNDIRRAIKEKSYCTAEVSLFSRANKRLPVEISFRQFQRHDENVIVAVVRDISERKRTEEHARYITYHDVPTGLPNGHSFYDMLYSKINDKAEFSVLVLHIERFELIQDAFGRLGSNNIMVQIAELLKHCVREDCQLFRMDNISFSMIVNNSQRAYVESIAADIKAQLEKPICIEGEEVWPEVYLGYAQYPVNGADTDKLIHHAYTALFHAKDVGVTYIIDEVNKDNDAKKKILLASELKKSLIDNQLELYFQPQLSLSSNGIIGVEALIRWKHPKLGIIPPADFIPIAEENGFILAIGKWVMYEACRLAKQMQTEHHLFVPISVNVSAKQFWHHELLDTIQDALQTSQLEARYLVLEITESITMKAGQGIQISTQLQQLGVKLSIDDFGTGFSSFAYLKKLPLSELKIDKSFIQDLVESKTDRDIVQSIISLAHHLQLDVVAEGVETEQQIACLIELGCDIIQGYYLSRPIPFEQLVELLKRHHAQSI</sequence>
<dbReference type="SMART" id="SM00267">
    <property type="entry name" value="GGDEF"/>
    <property type="match status" value="1"/>
</dbReference>
<dbReference type="InterPro" id="IPR000014">
    <property type="entry name" value="PAS"/>
</dbReference>
<proteinExistence type="predicted"/>
<dbReference type="PANTHER" id="PTHR44757">
    <property type="entry name" value="DIGUANYLATE CYCLASE DGCP"/>
    <property type="match status" value="1"/>
</dbReference>
<dbReference type="SUPFAM" id="SSF55785">
    <property type="entry name" value="PYP-like sensor domain (PAS domain)"/>
    <property type="match status" value="1"/>
</dbReference>
<dbReference type="InterPro" id="IPR029787">
    <property type="entry name" value="Nucleotide_cyclase"/>
</dbReference>
<keyword evidence="1" id="KW-0812">Transmembrane</keyword>
<feature type="domain" description="GGDEF" evidence="3">
    <location>
        <begin position="239"/>
        <end position="371"/>
    </location>
</feature>
<dbReference type="Proteomes" id="UP001596233">
    <property type="component" value="Unassembled WGS sequence"/>
</dbReference>
<keyword evidence="1" id="KW-1133">Transmembrane helix</keyword>
<name>A0ABW1V206_9BACL</name>
<dbReference type="CDD" id="cd00130">
    <property type="entry name" value="PAS"/>
    <property type="match status" value="1"/>
</dbReference>
<organism evidence="4 5">
    <name type="scientific">Paenibacillus septentrionalis</name>
    <dbReference type="NCBI Taxonomy" id="429342"/>
    <lineage>
        <taxon>Bacteria</taxon>
        <taxon>Bacillati</taxon>
        <taxon>Bacillota</taxon>
        <taxon>Bacilli</taxon>
        <taxon>Bacillales</taxon>
        <taxon>Paenibacillaceae</taxon>
        <taxon>Paenibacillus</taxon>
    </lineage>
</organism>
<dbReference type="CDD" id="cd01948">
    <property type="entry name" value="EAL"/>
    <property type="match status" value="1"/>
</dbReference>
<evidence type="ECO:0000313" key="4">
    <source>
        <dbReference type="EMBL" id="MFC6331434.1"/>
    </source>
</evidence>
<dbReference type="SMART" id="SM00052">
    <property type="entry name" value="EAL"/>
    <property type="match status" value="1"/>
</dbReference>
<dbReference type="InterPro" id="IPR001633">
    <property type="entry name" value="EAL_dom"/>
</dbReference>
<dbReference type="PROSITE" id="PS50883">
    <property type="entry name" value="EAL"/>
    <property type="match status" value="1"/>
</dbReference>
<reference evidence="5" key="1">
    <citation type="journal article" date="2019" name="Int. J. Syst. Evol. Microbiol.">
        <title>The Global Catalogue of Microorganisms (GCM) 10K type strain sequencing project: providing services to taxonomists for standard genome sequencing and annotation.</title>
        <authorList>
            <consortium name="The Broad Institute Genomics Platform"/>
            <consortium name="The Broad Institute Genome Sequencing Center for Infectious Disease"/>
            <person name="Wu L."/>
            <person name="Ma J."/>
        </authorList>
    </citation>
    <scope>NUCLEOTIDE SEQUENCE [LARGE SCALE GENOMIC DNA]</scope>
    <source>
        <strain evidence="5">PCU 280</strain>
    </source>
</reference>
<dbReference type="PANTHER" id="PTHR44757:SF2">
    <property type="entry name" value="BIOFILM ARCHITECTURE MAINTENANCE PROTEIN MBAA"/>
    <property type="match status" value="1"/>
</dbReference>
<evidence type="ECO:0000259" key="2">
    <source>
        <dbReference type="PROSITE" id="PS50883"/>
    </source>
</evidence>
<gene>
    <name evidence="4" type="ORF">ACFP56_02285</name>
</gene>
<dbReference type="NCBIfam" id="TIGR00254">
    <property type="entry name" value="GGDEF"/>
    <property type="match status" value="1"/>
</dbReference>
<dbReference type="InterPro" id="IPR035919">
    <property type="entry name" value="EAL_sf"/>
</dbReference>
<dbReference type="InterPro" id="IPR000160">
    <property type="entry name" value="GGDEF_dom"/>
</dbReference>
<evidence type="ECO:0000259" key="3">
    <source>
        <dbReference type="PROSITE" id="PS50887"/>
    </source>
</evidence>
<evidence type="ECO:0000256" key="1">
    <source>
        <dbReference type="SAM" id="Phobius"/>
    </source>
</evidence>
<dbReference type="RefSeq" id="WP_379230680.1">
    <property type="nucleotide sequence ID" value="NZ_JBHSTE010000001.1"/>
</dbReference>
<dbReference type="InterPro" id="IPR035965">
    <property type="entry name" value="PAS-like_dom_sf"/>
</dbReference>
<dbReference type="SUPFAM" id="SSF55073">
    <property type="entry name" value="Nucleotide cyclase"/>
    <property type="match status" value="1"/>
</dbReference>
<dbReference type="EMBL" id="JBHSTE010000001">
    <property type="protein sequence ID" value="MFC6331434.1"/>
    <property type="molecule type" value="Genomic_DNA"/>
</dbReference>
<dbReference type="InterPro" id="IPR052155">
    <property type="entry name" value="Biofilm_reg_signaling"/>
</dbReference>
<feature type="domain" description="EAL" evidence="2">
    <location>
        <begin position="379"/>
        <end position="632"/>
    </location>
</feature>
<dbReference type="Gene3D" id="3.20.20.450">
    <property type="entry name" value="EAL domain"/>
    <property type="match status" value="1"/>
</dbReference>
<dbReference type="PROSITE" id="PS50887">
    <property type="entry name" value="GGDEF"/>
    <property type="match status" value="1"/>
</dbReference>
<feature type="transmembrane region" description="Helical" evidence="1">
    <location>
        <begin position="20"/>
        <end position="41"/>
    </location>
</feature>
<dbReference type="InterPro" id="IPR043128">
    <property type="entry name" value="Rev_trsase/Diguanyl_cyclase"/>
</dbReference>
<dbReference type="Pfam" id="PF00990">
    <property type="entry name" value="GGDEF"/>
    <property type="match status" value="1"/>
</dbReference>
<evidence type="ECO:0000313" key="5">
    <source>
        <dbReference type="Proteomes" id="UP001596233"/>
    </source>
</evidence>
<comment type="caution">
    <text evidence="4">The sequence shown here is derived from an EMBL/GenBank/DDBJ whole genome shotgun (WGS) entry which is preliminary data.</text>
</comment>
<dbReference type="NCBIfam" id="TIGR00229">
    <property type="entry name" value="sensory_box"/>
    <property type="match status" value="1"/>
</dbReference>
<dbReference type="Pfam" id="PF00563">
    <property type="entry name" value="EAL"/>
    <property type="match status" value="1"/>
</dbReference>
<keyword evidence="5" id="KW-1185">Reference proteome</keyword>
<dbReference type="Gene3D" id="3.30.70.270">
    <property type="match status" value="1"/>
</dbReference>
<accession>A0ABW1V206</accession>